<dbReference type="EMBL" id="FXTN01000012">
    <property type="protein sequence ID" value="SMO95235.1"/>
    <property type="molecule type" value="Genomic_DNA"/>
</dbReference>
<dbReference type="Proteomes" id="UP000320300">
    <property type="component" value="Unassembled WGS sequence"/>
</dbReference>
<protein>
    <submittedName>
        <fullName evidence="1">Uncharacterized protein</fullName>
    </submittedName>
</protein>
<evidence type="ECO:0000313" key="2">
    <source>
        <dbReference type="Proteomes" id="UP000320300"/>
    </source>
</evidence>
<evidence type="ECO:0000313" key="1">
    <source>
        <dbReference type="EMBL" id="SMO95235.1"/>
    </source>
</evidence>
<gene>
    <name evidence="1" type="ORF">SAMN06265348_11252</name>
</gene>
<keyword evidence="2" id="KW-1185">Reference proteome</keyword>
<accession>A0A521FGI5</accession>
<proteinExistence type="predicted"/>
<sequence>MSKAVLFFMLPILFFNTSVREILKTPQIFLHFIHHHQLDAEIGFIEFLDMHYFGHDLDDNDDDEDMKLPFKKMDGHLHISIGVPAEKLVMIKAVSISLLHTLLFDFHRSHVNPICGNLFRPPISLA</sequence>
<organism evidence="1 2">
    <name type="scientific">Pedobacter westerhofensis</name>
    <dbReference type="NCBI Taxonomy" id="425512"/>
    <lineage>
        <taxon>Bacteria</taxon>
        <taxon>Pseudomonadati</taxon>
        <taxon>Bacteroidota</taxon>
        <taxon>Sphingobacteriia</taxon>
        <taxon>Sphingobacteriales</taxon>
        <taxon>Sphingobacteriaceae</taxon>
        <taxon>Pedobacter</taxon>
    </lineage>
</organism>
<dbReference type="RefSeq" id="WP_185960568.1">
    <property type="nucleotide sequence ID" value="NZ_FXTN01000012.1"/>
</dbReference>
<reference evidence="1 2" key="1">
    <citation type="submission" date="2017-05" db="EMBL/GenBank/DDBJ databases">
        <authorList>
            <person name="Varghese N."/>
            <person name="Submissions S."/>
        </authorList>
    </citation>
    <scope>NUCLEOTIDE SEQUENCE [LARGE SCALE GENOMIC DNA]</scope>
    <source>
        <strain evidence="1 2">DSM 19036</strain>
    </source>
</reference>
<dbReference type="AlphaFoldDB" id="A0A521FGI5"/>
<name>A0A521FGI5_9SPHI</name>